<keyword evidence="2" id="KW-0489">Methyltransferase</keyword>
<comment type="caution">
    <text evidence="2">The sequence shown here is derived from an EMBL/GenBank/DDBJ whole genome shotgun (WGS) entry which is preliminary data.</text>
</comment>
<dbReference type="GO" id="GO:0008168">
    <property type="term" value="F:methyltransferase activity"/>
    <property type="evidence" value="ECO:0007669"/>
    <property type="project" value="UniProtKB-KW"/>
</dbReference>
<feature type="domain" description="Methyltransferase" evidence="1">
    <location>
        <begin position="35"/>
        <end position="155"/>
    </location>
</feature>
<dbReference type="SUPFAM" id="SSF53335">
    <property type="entry name" value="S-adenosyl-L-methionine-dependent methyltransferases"/>
    <property type="match status" value="1"/>
</dbReference>
<accession>A0ABT5VCS7</accession>
<sequence length="248" mass="29163">MSKYFFEAFENLVRLAPGSEISTKKAISMLDVDVKDHLRILDIGCGTGSHTMILAEMFPAAHITAIDTQEDFLNELKKKVVKKHLENRIVVKNVSMFELDFPLEYFDLIWAEGTIYIAGFQNGLRDWKKYLKPSGYLVCSEISWLNNHPSLECKTFWETAYQEMDTIVNKITQVEQNNYHYQFSFVLPKEDWTVQYYGPLEANLKKMVQKYPQNEDALKVVQMLREEIQLYDKHSDDYSYVFYGMRKE</sequence>
<dbReference type="GO" id="GO:0032259">
    <property type="term" value="P:methylation"/>
    <property type="evidence" value="ECO:0007669"/>
    <property type="project" value="UniProtKB-KW"/>
</dbReference>
<evidence type="ECO:0000313" key="3">
    <source>
        <dbReference type="Proteomes" id="UP001148125"/>
    </source>
</evidence>
<dbReference type="EMBL" id="JAOTPO010000004">
    <property type="protein sequence ID" value="MDE5413257.1"/>
    <property type="molecule type" value="Genomic_DNA"/>
</dbReference>
<dbReference type="CDD" id="cd02440">
    <property type="entry name" value="AdoMet_MTases"/>
    <property type="match status" value="1"/>
</dbReference>
<dbReference type="Proteomes" id="UP001148125">
    <property type="component" value="Unassembled WGS sequence"/>
</dbReference>
<dbReference type="PANTHER" id="PTHR43591">
    <property type="entry name" value="METHYLTRANSFERASE"/>
    <property type="match status" value="1"/>
</dbReference>
<organism evidence="2 3">
    <name type="scientific">Alkalihalobacterium chitinilyticum</name>
    <dbReference type="NCBI Taxonomy" id="2980103"/>
    <lineage>
        <taxon>Bacteria</taxon>
        <taxon>Bacillati</taxon>
        <taxon>Bacillota</taxon>
        <taxon>Bacilli</taxon>
        <taxon>Bacillales</taxon>
        <taxon>Bacillaceae</taxon>
        <taxon>Alkalihalobacterium</taxon>
    </lineage>
</organism>
<name>A0ABT5VCS7_9BACI</name>
<dbReference type="InterPro" id="IPR029063">
    <property type="entry name" value="SAM-dependent_MTases_sf"/>
</dbReference>
<keyword evidence="3" id="KW-1185">Reference proteome</keyword>
<dbReference type="RefSeq" id="WP_275117881.1">
    <property type="nucleotide sequence ID" value="NZ_JAOTPO010000004.1"/>
</dbReference>
<protein>
    <submittedName>
        <fullName evidence="2">Class I SAM-dependent methyltransferase</fullName>
    </submittedName>
</protein>
<dbReference type="InterPro" id="IPR025714">
    <property type="entry name" value="Methyltranfer_dom"/>
</dbReference>
<proteinExistence type="predicted"/>
<dbReference type="Pfam" id="PF13847">
    <property type="entry name" value="Methyltransf_31"/>
    <property type="match status" value="1"/>
</dbReference>
<dbReference type="Gene3D" id="3.40.50.150">
    <property type="entry name" value="Vaccinia Virus protein VP39"/>
    <property type="match status" value="1"/>
</dbReference>
<keyword evidence="2" id="KW-0808">Transferase</keyword>
<evidence type="ECO:0000313" key="2">
    <source>
        <dbReference type="EMBL" id="MDE5413257.1"/>
    </source>
</evidence>
<evidence type="ECO:0000259" key="1">
    <source>
        <dbReference type="Pfam" id="PF13847"/>
    </source>
</evidence>
<reference evidence="2" key="1">
    <citation type="submission" date="2024-05" db="EMBL/GenBank/DDBJ databases">
        <title>Alkalihalobacillus sp. strain MEB203 novel alkaliphilic bacterium from Lonar Lake, India.</title>
        <authorList>
            <person name="Joshi A."/>
            <person name="Thite S."/>
            <person name="Mengade P."/>
        </authorList>
    </citation>
    <scope>NUCLEOTIDE SEQUENCE</scope>
    <source>
        <strain evidence="2">MEB 203</strain>
    </source>
</reference>
<gene>
    <name evidence="2" type="ORF">N7Z68_07645</name>
</gene>